<keyword evidence="7" id="KW-1185">Reference proteome</keyword>
<dbReference type="EMBL" id="MWIH01000003">
    <property type="protein sequence ID" value="OQO93863.1"/>
    <property type="molecule type" value="Genomic_DNA"/>
</dbReference>
<comment type="caution">
    <text evidence="6">The sequence shown here is derived from an EMBL/GenBank/DDBJ whole genome shotgun (WGS) entry which is preliminary data.</text>
</comment>
<protein>
    <submittedName>
        <fullName evidence="6">Transcriptional regulator</fullName>
    </submittedName>
</protein>
<dbReference type="InterPro" id="IPR005471">
    <property type="entry name" value="Tscrpt_reg_IclR_N"/>
</dbReference>
<keyword evidence="3" id="KW-0804">Transcription</keyword>
<evidence type="ECO:0000256" key="2">
    <source>
        <dbReference type="ARBA" id="ARBA00023125"/>
    </source>
</evidence>
<dbReference type="PANTHER" id="PTHR30136">
    <property type="entry name" value="HELIX-TURN-HELIX TRANSCRIPTIONAL REGULATOR, ICLR FAMILY"/>
    <property type="match status" value="1"/>
</dbReference>
<evidence type="ECO:0000313" key="7">
    <source>
        <dbReference type="Proteomes" id="UP000192591"/>
    </source>
</evidence>
<dbReference type="InterPro" id="IPR050707">
    <property type="entry name" value="HTH_MetabolicPath_Reg"/>
</dbReference>
<organism evidence="6 7">
    <name type="scientific">Saccharomonospora piscinae</name>
    <dbReference type="NCBI Taxonomy" id="687388"/>
    <lineage>
        <taxon>Bacteria</taxon>
        <taxon>Bacillati</taxon>
        <taxon>Actinomycetota</taxon>
        <taxon>Actinomycetes</taxon>
        <taxon>Pseudonocardiales</taxon>
        <taxon>Pseudonocardiaceae</taxon>
        <taxon>Saccharomonospora</taxon>
    </lineage>
</organism>
<dbReference type="Gene3D" id="1.10.10.10">
    <property type="entry name" value="Winged helix-like DNA-binding domain superfamily/Winged helix DNA-binding domain"/>
    <property type="match status" value="1"/>
</dbReference>
<dbReference type="RefSeq" id="WP_252365174.1">
    <property type="nucleotide sequence ID" value="NZ_MWIH01000003.1"/>
</dbReference>
<dbReference type="SMART" id="SM00346">
    <property type="entry name" value="HTH_ICLR"/>
    <property type="match status" value="1"/>
</dbReference>
<feature type="domain" description="HTH iclR-type" evidence="4">
    <location>
        <begin position="10"/>
        <end position="70"/>
    </location>
</feature>
<dbReference type="InterPro" id="IPR014757">
    <property type="entry name" value="Tscrpt_reg_IclR_C"/>
</dbReference>
<dbReference type="PANTHER" id="PTHR30136:SF35">
    <property type="entry name" value="HTH-TYPE TRANSCRIPTIONAL REGULATOR RV1719"/>
    <property type="match status" value="1"/>
</dbReference>
<dbReference type="GO" id="GO:0045892">
    <property type="term" value="P:negative regulation of DNA-templated transcription"/>
    <property type="evidence" value="ECO:0007669"/>
    <property type="project" value="TreeGrafter"/>
</dbReference>
<evidence type="ECO:0000313" key="6">
    <source>
        <dbReference type="EMBL" id="OQO93863.1"/>
    </source>
</evidence>
<keyword evidence="2" id="KW-0238">DNA-binding</keyword>
<dbReference type="PROSITE" id="PS51078">
    <property type="entry name" value="ICLR_ED"/>
    <property type="match status" value="1"/>
</dbReference>
<dbReference type="Gene3D" id="3.30.450.40">
    <property type="match status" value="1"/>
</dbReference>
<dbReference type="Pfam" id="PF09339">
    <property type="entry name" value="HTH_IclR"/>
    <property type="match status" value="1"/>
</dbReference>
<dbReference type="GO" id="GO:0003700">
    <property type="term" value="F:DNA-binding transcription factor activity"/>
    <property type="evidence" value="ECO:0007669"/>
    <property type="project" value="TreeGrafter"/>
</dbReference>
<evidence type="ECO:0000259" key="5">
    <source>
        <dbReference type="PROSITE" id="PS51078"/>
    </source>
</evidence>
<dbReference type="STRING" id="1962155.B1813_04910"/>
<dbReference type="Proteomes" id="UP000192591">
    <property type="component" value="Unassembled WGS sequence"/>
</dbReference>
<dbReference type="Pfam" id="PF01614">
    <property type="entry name" value="IclR_C"/>
    <property type="match status" value="1"/>
</dbReference>
<name>A0A1V9A9U5_SACPI</name>
<evidence type="ECO:0000259" key="4">
    <source>
        <dbReference type="PROSITE" id="PS51077"/>
    </source>
</evidence>
<sequence length="255" mass="27856">MEQNSDPYRIEAVDRALTLLSLLAERGQLSVTEAGRELGIAPSSAHRLLSTLSHRGFAVRGERRRYRPGPALRGLSVVEDPPPLTDRVRPYLERLFDEVGETVHLMVRVGPEVRFVDGVEGRQPLRVGLRTGARMPAHRTSGGKAMLADLTAAEVEALREPHGPAAGRAALTGELDAVRRRNYGLNHDESEAGVTALGASLGWIDGRHAALTVALPSVRFAALDVDAVTERLLRVCADVRLRWTPRRPPSPQQTQ</sequence>
<dbReference type="InterPro" id="IPR036388">
    <property type="entry name" value="WH-like_DNA-bd_sf"/>
</dbReference>
<keyword evidence="1" id="KW-0805">Transcription regulation</keyword>
<dbReference type="SUPFAM" id="SSF46785">
    <property type="entry name" value="Winged helix' DNA-binding domain"/>
    <property type="match status" value="1"/>
</dbReference>
<dbReference type="GO" id="GO:0003677">
    <property type="term" value="F:DNA binding"/>
    <property type="evidence" value="ECO:0007669"/>
    <property type="project" value="UniProtKB-KW"/>
</dbReference>
<evidence type="ECO:0000256" key="3">
    <source>
        <dbReference type="ARBA" id="ARBA00023163"/>
    </source>
</evidence>
<dbReference type="PROSITE" id="PS51077">
    <property type="entry name" value="HTH_ICLR"/>
    <property type="match status" value="1"/>
</dbReference>
<dbReference type="InterPro" id="IPR036390">
    <property type="entry name" value="WH_DNA-bd_sf"/>
</dbReference>
<accession>A0A1V9A9U5</accession>
<dbReference type="SUPFAM" id="SSF55781">
    <property type="entry name" value="GAF domain-like"/>
    <property type="match status" value="1"/>
</dbReference>
<feature type="domain" description="IclR-ED" evidence="5">
    <location>
        <begin position="70"/>
        <end position="245"/>
    </location>
</feature>
<evidence type="ECO:0000256" key="1">
    <source>
        <dbReference type="ARBA" id="ARBA00023015"/>
    </source>
</evidence>
<dbReference type="AlphaFoldDB" id="A0A1V9A9U5"/>
<gene>
    <name evidence="6" type="ORF">B1813_04910</name>
</gene>
<dbReference type="InterPro" id="IPR029016">
    <property type="entry name" value="GAF-like_dom_sf"/>
</dbReference>
<proteinExistence type="predicted"/>
<reference evidence="6 7" key="1">
    <citation type="submission" date="2017-02" db="EMBL/GenBank/DDBJ databases">
        <title>Draft genome of Saccharomonospora sp. 154.</title>
        <authorList>
            <person name="Alonso-Carmona G.S."/>
            <person name="De La Haba R."/>
            <person name="Vera-Gargallo B."/>
            <person name="Sandoval-Trujillo A.H."/>
            <person name="Ramirez-Duran N."/>
            <person name="Ventosa A."/>
        </authorList>
    </citation>
    <scope>NUCLEOTIDE SEQUENCE [LARGE SCALE GENOMIC DNA]</scope>
    <source>
        <strain evidence="6 7">LRS4.154</strain>
    </source>
</reference>